<reference evidence="1" key="1">
    <citation type="submission" date="2022-04" db="EMBL/GenBank/DDBJ databases">
        <title>Chromosome-scale genome assembly of Holotrichia oblita Faldermann.</title>
        <authorList>
            <person name="Rongchong L."/>
        </authorList>
    </citation>
    <scope>NUCLEOTIDE SEQUENCE</scope>
    <source>
        <strain evidence="1">81SQS9</strain>
    </source>
</reference>
<dbReference type="Proteomes" id="UP001056778">
    <property type="component" value="Chromosome 6"/>
</dbReference>
<accession>A0ACB9SZK8</accession>
<comment type="caution">
    <text evidence="1">The sequence shown here is derived from an EMBL/GenBank/DDBJ whole genome shotgun (WGS) entry which is preliminary data.</text>
</comment>
<evidence type="ECO:0000313" key="1">
    <source>
        <dbReference type="EMBL" id="KAI4459967.1"/>
    </source>
</evidence>
<keyword evidence="1" id="KW-0482">Metalloprotease</keyword>
<name>A0ACB9SZK8_HOLOL</name>
<keyword evidence="1" id="KW-0378">Hydrolase</keyword>
<sequence>MILKSVLILASFLATTFGEFPLIPNPLVLEPREDDLNYRLPNDTIPISYDVTLEPTFDPDFNFSGIVIILVRVIEATDVITLHGNDIEILPGTTSVTSQTVIGVELADGEPELDATLHFIKISLNTEVQPGTVLRVYMEYTGILNEENTGFYKARYEENGVTK</sequence>
<dbReference type="EMBL" id="CM043020">
    <property type="protein sequence ID" value="KAI4459967.1"/>
    <property type="molecule type" value="Genomic_DNA"/>
</dbReference>
<protein>
    <submittedName>
        <fullName evidence="1">Protease m1 zinc metalloprotease</fullName>
    </submittedName>
</protein>
<keyword evidence="1" id="KW-0645">Protease</keyword>
<evidence type="ECO:0000313" key="2">
    <source>
        <dbReference type="Proteomes" id="UP001056778"/>
    </source>
</evidence>
<gene>
    <name evidence="1" type="ORF">MML48_6g00012381</name>
</gene>
<proteinExistence type="predicted"/>
<keyword evidence="2" id="KW-1185">Reference proteome</keyword>
<organism evidence="1 2">
    <name type="scientific">Holotrichia oblita</name>
    <name type="common">Chafer beetle</name>
    <dbReference type="NCBI Taxonomy" id="644536"/>
    <lineage>
        <taxon>Eukaryota</taxon>
        <taxon>Metazoa</taxon>
        <taxon>Ecdysozoa</taxon>
        <taxon>Arthropoda</taxon>
        <taxon>Hexapoda</taxon>
        <taxon>Insecta</taxon>
        <taxon>Pterygota</taxon>
        <taxon>Neoptera</taxon>
        <taxon>Endopterygota</taxon>
        <taxon>Coleoptera</taxon>
        <taxon>Polyphaga</taxon>
        <taxon>Scarabaeiformia</taxon>
        <taxon>Scarabaeidae</taxon>
        <taxon>Melolonthinae</taxon>
        <taxon>Holotrichia</taxon>
    </lineage>
</organism>